<evidence type="ECO:0000256" key="4">
    <source>
        <dbReference type="ARBA" id="ARBA00022676"/>
    </source>
</evidence>
<evidence type="ECO:0000313" key="12">
    <source>
        <dbReference type="Proteomes" id="UP001055125"/>
    </source>
</evidence>
<comment type="similarity">
    <text evidence="3 9">Belongs to the glycogen phosphorylase family.</text>
</comment>
<evidence type="ECO:0000256" key="2">
    <source>
        <dbReference type="ARBA" id="ARBA00001933"/>
    </source>
</evidence>
<organism evidence="11 12">
    <name type="scientific">Methylobacterium iners</name>
    <dbReference type="NCBI Taxonomy" id="418707"/>
    <lineage>
        <taxon>Bacteria</taxon>
        <taxon>Pseudomonadati</taxon>
        <taxon>Pseudomonadota</taxon>
        <taxon>Alphaproteobacteria</taxon>
        <taxon>Hyphomicrobiales</taxon>
        <taxon>Methylobacteriaceae</taxon>
        <taxon>Methylobacterium</taxon>
    </lineage>
</organism>
<reference evidence="11" key="1">
    <citation type="journal article" date="2021" name="Front. Microbiol.">
        <title>Comprehensive Comparative Genomics and Phenotyping of Methylobacterium Species.</title>
        <authorList>
            <person name="Alessa O."/>
            <person name="Ogura Y."/>
            <person name="Fujitani Y."/>
            <person name="Takami H."/>
            <person name="Hayashi T."/>
            <person name="Sahin N."/>
            <person name="Tani A."/>
        </authorList>
    </citation>
    <scope>NUCLEOTIDE SEQUENCE</scope>
    <source>
        <strain evidence="11">DSM 19015</strain>
    </source>
</reference>
<dbReference type="CDD" id="cd04300">
    <property type="entry name" value="GT35_Glycogen_Phosphorylase"/>
    <property type="match status" value="1"/>
</dbReference>
<comment type="function">
    <text evidence="9">Allosteric enzyme that catalyzes the rate-limiting step in glycogen catabolism, the phosphorolytic cleavage of glycogen to produce glucose-1-phosphate, and plays a central role in maintaining cellular and organismal glucose homeostasis.</text>
</comment>
<evidence type="ECO:0000256" key="1">
    <source>
        <dbReference type="ARBA" id="ARBA00001275"/>
    </source>
</evidence>
<dbReference type="InterPro" id="IPR035090">
    <property type="entry name" value="Pyridoxal_P_attach_site"/>
</dbReference>
<evidence type="ECO:0000256" key="9">
    <source>
        <dbReference type="RuleBase" id="RU000587"/>
    </source>
</evidence>
<evidence type="ECO:0000256" key="5">
    <source>
        <dbReference type="ARBA" id="ARBA00022679"/>
    </source>
</evidence>
<evidence type="ECO:0000256" key="3">
    <source>
        <dbReference type="ARBA" id="ARBA00006047"/>
    </source>
</evidence>
<comment type="catalytic activity">
    <reaction evidence="1 9">
        <text>[(1-&gt;4)-alpha-D-glucosyl](n) + phosphate = [(1-&gt;4)-alpha-D-glucosyl](n-1) + alpha-D-glucose 1-phosphate</text>
        <dbReference type="Rhea" id="RHEA:41732"/>
        <dbReference type="Rhea" id="RHEA-COMP:9584"/>
        <dbReference type="Rhea" id="RHEA-COMP:9586"/>
        <dbReference type="ChEBI" id="CHEBI:15444"/>
        <dbReference type="ChEBI" id="CHEBI:43474"/>
        <dbReference type="ChEBI" id="CHEBI:58601"/>
        <dbReference type="EC" id="2.4.1.1"/>
    </reaction>
</comment>
<dbReference type="Gene3D" id="3.40.50.2000">
    <property type="entry name" value="Glycogen Phosphorylase B"/>
    <property type="match status" value="2"/>
</dbReference>
<dbReference type="Pfam" id="PF00343">
    <property type="entry name" value="Phosphorylase"/>
    <property type="match status" value="1"/>
</dbReference>
<dbReference type="InterPro" id="IPR011833">
    <property type="entry name" value="Glycg_phsphrylas"/>
</dbReference>
<comment type="function">
    <text evidence="8">Phosphorylase is an important allosteric enzyme in carbohydrate metabolism. Enzymes from different sources differ in their regulatory mechanisms and in their natural substrates. However, all known phosphorylases share catalytic and structural properties.</text>
</comment>
<dbReference type="EC" id="2.4.1.1" evidence="9"/>
<dbReference type="Proteomes" id="UP001055125">
    <property type="component" value="Unassembled WGS sequence"/>
</dbReference>
<dbReference type="EMBL" id="BPQP01000061">
    <property type="protein sequence ID" value="GJD96456.1"/>
    <property type="molecule type" value="Genomic_DNA"/>
</dbReference>
<gene>
    <name evidence="11" type="primary">malP</name>
    <name evidence="11" type="ORF">OCOJLMKI_3677</name>
</gene>
<evidence type="ECO:0000256" key="6">
    <source>
        <dbReference type="ARBA" id="ARBA00022898"/>
    </source>
</evidence>
<comment type="caution">
    <text evidence="11">The sequence shown here is derived from an EMBL/GenBank/DDBJ whole genome shotgun (WGS) entry which is preliminary data.</text>
</comment>
<proteinExistence type="inferred from homology"/>
<keyword evidence="7 9" id="KW-0119">Carbohydrate metabolism</keyword>
<dbReference type="PROSITE" id="PS00102">
    <property type="entry name" value="PHOSPHORYLASE"/>
    <property type="match status" value="1"/>
</dbReference>
<dbReference type="InterPro" id="IPR000811">
    <property type="entry name" value="Glyco_trans_35"/>
</dbReference>
<evidence type="ECO:0000256" key="8">
    <source>
        <dbReference type="ARBA" id="ARBA00025174"/>
    </source>
</evidence>
<keyword evidence="6 9" id="KW-0663">Pyridoxal phosphate</keyword>
<protein>
    <recommendedName>
        <fullName evidence="9">Alpha-1,4 glucan phosphorylase</fullName>
        <ecNumber evidence="9">2.4.1.1</ecNumber>
    </recommendedName>
</protein>
<accession>A0ABQ4S038</accession>
<comment type="cofactor">
    <cofactor evidence="2 9">
        <name>pyridoxal 5'-phosphate</name>
        <dbReference type="ChEBI" id="CHEBI:597326"/>
    </cofactor>
</comment>
<keyword evidence="4 9" id="KW-0328">Glycosyltransferase</keyword>
<evidence type="ECO:0000256" key="7">
    <source>
        <dbReference type="ARBA" id="ARBA00023277"/>
    </source>
</evidence>
<dbReference type="NCBIfam" id="TIGR02093">
    <property type="entry name" value="P_ylase"/>
    <property type="match status" value="1"/>
</dbReference>
<feature type="region of interest" description="Disordered" evidence="10">
    <location>
        <begin position="58"/>
        <end position="82"/>
    </location>
</feature>
<evidence type="ECO:0000313" key="11">
    <source>
        <dbReference type="EMBL" id="GJD96456.1"/>
    </source>
</evidence>
<dbReference type="PIRSF" id="PIRSF000460">
    <property type="entry name" value="Pprylas_GlgP"/>
    <property type="match status" value="1"/>
</dbReference>
<keyword evidence="5 9" id="KW-0808">Transferase</keyword>
<dbReference type="PANTHER" id="PTHR11468:SF3">
    <property type="entry name" value="GLYCOGEN PHOSPHORYLASE, LIVER FORM"/>
    <property type="match status" value="1"/>
</dbReference>
<dbReference type="SUPFAM" id="SSF53756">
    <property type="entry name" value="UDP-Glycosyltransferase/glycogen phosphorylase"/>
    <property type="match status" value="1"/>
</dbReference>
<evidence type="ECO:0000256" key="10">
    <source>
        <dbReference type="SAM" id="MobiDB-lite"/>
    </source>
</evidence>
<name>A0ABQ4S038_9HYPH</name>
<keyword evidence="12" id="KW-1185">Reference proteome</keyword>
<sequence>MAAPWTHDAGGMQRDPTTAARSGVGFAALFRASAAILGELHVLNDVLIAPKSGAATAKAAPSASRRPIEAPPNATWAAPAKATSGDPVADLREAILGKLAYVIGKTPATARERDWFAATALALRDRIVDACMDSSAKAIPHKRVYYLSLEFLIGRLLSDAMNNLGLVETTRAALKDLGVDLGDVEAAEPDAALGNGGLGRLAACFMESMASLSIPAIGYGIRYDHGLFKQSLEDGWQKEAPETWLAEGNPWEFARPESTYTIGFGGHVTMSAISEGVIRRHWQPAETVLAVAHDVPVVGWRGKHVNTLRLWKAEAEAPVELARFNGGDHVGAVSARARAEAISRVLYPSDSSDAGQELRLRQEYFFTSASLQDLVRRHVTERGDLRTLPDHAAIQLNDTHPAIAVPELMRLLLEDHGLVWEDAWHITTNTLGYTNHTLLPEALETWSVELMERLLPRHMQIIYLINWMHLEEQGRHGRADAAHLASVSLIDESHGKRVRMGHLAFHGARRVNGVSALHTDLMRSTVFKDLHALDTDKIVNKTNGITFRRWLHNANPDLTRLAVEAVGARVLDDPEALQGLADYAGDAGFQARYAAVRRSRKEALARIVTDRTGISIDPSALFDVQIKRIHEYKRQLLNVVETVALYQAIKADPNRDWTPRVKIFGGKAAPSYVQAKLIIKLACDVAKVVNDDPDVAGRLKVVFLPNYSVSLAEAIIPAADLSEQISTAGMEASGTGNMKLALNGALTIGTLDGANIEIRDHVGAENIFIFGLDAAGVQARAAEPGYPAKAIAASPRLAAALDLIGSGGFSPDDRSRFRPLVDDLRHNDRYLLTVDFDDYWRVQREVDDAWNKPKAWWRSAILNTARMAWFSSDRSMREYAEEIWRVRVG</sequence>
<dbReference type="PANTHER" id="PTHR11468">
    <property type="entry name" value="GLYCOGEN PHOSPHORYLASE"/>
    <property type="match status" value="1"/>
</dbReference>
<reference evidence="11" key="2">
    <citation type="submission" date="2021-08" db="EMBL/GenBank/DDBJ databases">
        <authorList>
            <person name="Tani A."/>
            <person name="Ola A."/>
            <person name="Ogura Y."/>
            <person name="Katsura K."/>
            <person name="Hayashi T."/>
        </authorList>
    </citation>
    <scope>NUCLEOTIDE SEQUENCE</scope>
    <source>
        <strain evidence="11">DSM 19015</strain>
    </source>
</reference>